<reference evidence="1" key="1">
    <citation type="submission" date="2021-02" db="EMBL/GenBank/DDBJ databases">
        <authorList>
            <person name="Dougan E. K."/>
            <person name="Rhodes N."/>
            <person name="Thang M."/>
            <person name="Chan C."/>
        </authorList>
    </citation>
    <scope>NUCLEOTIDE SEQUENCE</scope>
</reference>
<comment type="caution">
    <text evidence="1">The sequence shown here is derived from an EMBL/GenBank/DDBJ whole genome shotgun (WGS) entry which is preliminary data.</text>
</comment>
<name>A0A813KFF3_POLGL</name>
<gene>
    <name evidence="1" type="ORF">PGLA2088_LOCUS33772</name>
</gene>
<dbReference type="AlphaFoldDB" id="A0A813KFF3"/>
<protein>
    <submittedName>
        <fullName evidence="1">Uncharacterized protein</fullName>
    </submittedName>
</protein>
<feature type="non-terminal residue" evidence="1">
    <location>
        <position position="1"/>
    </location>
</feature>
<evidence type="ECO:0000313" key="1">
    <source>
        <dbReference type="EMBL" id="CAE8705578.1"/>
    </source>
</evidence>
<dbReference type="Proteomes" id="UP000626109">
    <property type="component" value="Unassembled WGS sequence"/>
</dbReference>
<evidence type="ECO:0000313" key="2">
    <source>
        <dbReference type="Proteomes" id="UP000626109"/>
    </source>
</evidence>
<dbReference type="EMBL" id="CAJNNW010031001">
    <property type="protein sequence ID" value="CAE8705578.1"/>
    <property type="molecule type" value="Genomic_DNA"/>
</dbReference>
<organism evidence="1 2">
    <name type="scientific">Polarella glacialis</name>
    <name type="common">Dinoflagellate</name>
    <dbReference type="NCBI Taxonomy" id="89957"/>
    <lineage>
        <taxon>Eukaryota</taxon>
        <taxon>Sar</taxon>
        <taxon>Alveolata</taxon>
        <taxon>Dinophyceae</taxon>
        <taxon>Suessiales</taxon>
        <taxon>Suessiaceae</taxon>
        <taxon>Polarella</taxon>
    </lineage>
</organism>
<accession>A0A813KFF3</accession>
<proteinExistence type="predicted"/>
<sequence length="146" mass="17612">VAFLEDLPWEKFSIKWPESRICGSPQDRECRESRLYDYLSSFVTNHPDRLWQMKNELEKHSCYFNWYSTDAQCSPYFLIQQRLRKLRDRRQATKRYWNSAEAVPEASEQPQAEHFVHLERPTRFKHSEFSSSKFAWLDGIREEVGS</sequence>